<protein>
    <submittedName>
        <fullName evidence="8">RNA polymerase sigma24 factor</fullName>
    </submittedName>
</protein>
<dbReference type="Pfam" id="PF08281">
    <property type="entry name" value="Sigma70_r4_2"/>
    <property type="match status" value="1"/>
</dbReference>
<dbReference type="InterPro" id="IPR036388">
    <property type="entry name" value="WH-like_DNA-bd_sf"/>
</dbReference>
<dbReference type="InterPro" id="IPR013324">
    <property type="entry name" value="RNA_pol_sigma_r3/r4-like"/>
</dbReference>
<dbReference type="EMBL" id="BSDI01000007">
    <property type="protein sequence ID" value="GLH96629.1"/>
    <property type="molecule type" value="Genomic_DNA"/>
</dbReference>
<sequence length="166" mass="18870">MEDFRAYVASRLDGLRRTAYLLCGDWHRADDLVSTALMKMYRHWRRVSMMDNIDAYARRTLLRTWLNERRRGWRREVPAGAELPDAAHGGHERGVTDRLTVVAALAELSPKRRAVIVLRYFSDLSVEQTAEILGCSTGTVKSQTARALEALRVRLAQDVSVGGQDR</sequence>
<keyword evidence="5" id="KW-0804">Transcription</keyword>
<evidence type="ECO:0000256" key="2">
    <source>
        <dbReference type="ARBA" id="ARBA00023015"/>
    </source>
</evidence>
<dbReference type="Gene3D" id="1.10.1740.10">
    <property type="match status" value="1"/>
</dbReference>
<dbReference type="Pfam" id="PF04542">
    <property type="entry name" value="Sigma70_r2"/>
    <property type="match status" value="1"/>
</dbReference>
<dbReference type="SUPFAM" id="SSF88659">
    <property type="entry name" value="Sigma3 and sigma4 domains of RNA polymerase sigma factors"/>
    <property type="match status" value="1"/>
</dbReference>
<evidence type="ECO:0000313" key="8">
    <source>
        <dbReference type="EMBL" id="GLH96629.1"/>
    </source>
</evidence>
<dbReference type="InterPro" id="IPR013249">
    <property type="entry name" value="RNA_pol_sigma70_r4_t2"/>
</dbReference>
<dbReference type="PANTHER" id="PTHR43133">
    <property type="entry name" value="RNA POLYMERASE ECF-TYPE SIGMA FACTO"/>
    <property type="match status" value="1"/>
</dbReference>
<dbReference type="InterPro" id="IPR039425">
    <property type="entry name" value="RNA_pol_sigma-70-like"/>
</dbReference>
<proteinExistence type="inferred from homology"/>
<keyword evidence="3" id="KW-0731">Sigma factor</keyword>
<gene>
    <name evidence="8" type="ORF">Pa4123_19030</name>
</gene>
<dbReference type="Gene3D" id="1.10.10.10">
    <property type="entry name" value="Winged helix-like DNA-binding domain superfamily/Winged helix DNA-binding domain"/>
    <property type="match status" value="1"/>
</dbReference>
<evidence type="ECO:0000259" key="6">
    <source>
        <dbReference type="Pfam" id="PF04542"/>
    </source>
</evidence>
<dbReference type="SUPFAM" id="SSF88946">
    <property type="entry name" value="Sigma2 domain of RNA polymerase sigma factors"/>
    <property type="match status" value="1"/>
</dbReference>
<dbReference type="NCBIfam" id="TIGR02983">
    <property type="entry name" value="SigE-fam_strep"/>
    <property type="match status" value="1"/>
</dbReference>
<keyword evidence="2" id="KW-0805">Transcription regulation</keyword>
<dbReference type="InterPro" id="IPR014284">
    <property type="entry name" value="RNA_pol_sigma-70_dom"/>
</dbReference>
<feature type="domain" description="RNA polymerase sigma factor 70 region 4 type 2" evidence="7">
    <location>
        <begin position="101"/>
        <end position="151"/>
    </location>
</feature>
<dbReference type="InterPro" id="IPR014325">
    <property type="entry name" value="RNA_pol_sigma-E_actinobac"/>
</dbReference>
<dbReference type="RefSeq" id="WP_281893879.1">
    <property type="nucleotide sequence ID" value="NZ_BSDI01000007.1"/>
</dbReference>
<dbReference type="CDD" id="cd06171">
    <property type="entry name" value="Sigma70_r4"/>
    <property type="match status" value="1"/>
</dbReference>
<keyword evidence="9" id="KW-1185">Reference proteome</keyword>
<evidence type="ECO:0000256" key="1">
    <source>
        <dbReference type="ARBA" id="ARBA00010641"/>
    </source>
</evidence>
<evidence type="ECO:0000256" key="5">
    <source>
        <dbReference type="ARBA" id="ARBA00023163"/>
    </source>
</evidence>
<accession>A0ABQ5QSE5</accession>
<evidence type="ECO:0000256" key="3">
    <source>
        <dbReference type="ARBA" id="ARBA00023082"/>
    </source>
</evidence>
<dbReference type="PANTHER" id="PTHR43133:SF50">
    <property type="entry name" value="ECF RNA POLYMERASE SIGMA FACTOR SIGM"/>
    <property type="match status" value="1"/>
</dbReference>
<dbReference type="Proteomes" id="UP001144280">
    <property type="component" value="Unassembled WGS sequence"/>
</dbReference>
<comment type="similarity">
    <text evidence="1">Belongs to the sigma-70 factor family. ECF subfamily.</text>
</comment>
<keyword evidence="4" id="KW-0238">DNA-binding</keyword>
<name>A0ABQ5QSE5_9ACTN</name>
<feature type="domain" description="RNA polymerase sigma-70 region 2" evidence="6">
    <location>
        <begin position="12"/>
        <end position="75"/>
    </location>
</feature>
<dbReference type="InterPro" id="IPR007627">
    <property type="entry name" value="RNA_pol_sigma70_r2"/>
</dbReference>
<organism evidence="8 9">
    <name type="scientific">Phytohabitans aurantiacus</name>
    <dbReference type="NCBI Taxonomy" id="3016789"/>
    <lineage>
        <taxon>Bacteria</taxon>
        <taxon>Bacillati</taxon>
        <taxon>Actinomycetota</taxon>
        <taxon>Actinomycetes</taxon>
        <taxon>Micromonosporales</taxon>
        <taxon>Micromonosporaceae</taxon>
    </lineage>
</organism>
<dbReference type="NCBIfam" id="TIGR02937">
    <property type="entry name" value="sigma70-ECF"/>
    <property type="match status" value="1"/>
</dbReference>
<reference evidence="8" key="1">
    <citation type="submission" date="2022-12" db="EMBL/GenBank/DDBJ databases">
        <title>New Phytohabitans aurantiacus sp. RD004123 nov., an actinomycete isolated from soil.</title>
        <authorList>
            <person name="Triningsih D.W."/>
            <person name="Harunari E."/>
            <person name="Igarashi Y."/>
        </authorList>
    </citation>
    <scope>NUCLEOTIDE SEQUENCE</scope>
    <source>
        <strain evidence="8">RD004123</strain>
    </source>
</reference>
<dbReference type="InterPro" id="IPR013325">
    <property type="entry name" value="RNA_pol_sigma_r2"/>
</dbReference>
<evidence type="ECO:0000313" key="9">
    <source>
        <dbReference type="Proteomes" id="UP001144280"/>
    </source>
</evidence>
<evidence type="ECO:0000259" key="7">
    <source>
        <dbReference type="Pfam" id="PF08281"/>
    </source>
</evidence>
<comment type="caution">
    <text evidence="8">The sequence shown here is derived from an EMBL/GenBank/DDBJ whole genome shotgun (WGS) entry which is preliminary data.</text>
</comment>
<evidence type="ECO:0000256" key="4">
    <source>
        <dbReference type="ARBA" id="ARBA00023125"/>
    </source>
</evidence>